<keyword evidence="1" id="KW-1185">Reference proteome</keyword>
<reference evidence="2" key="1">
    <citation type="submission" date="2022-11" db="UniProtKB">
        <authorList>
            <consortium name="WormBaseParasite"/>
        </authorList>
    </citation>
    <scope>IDENTIFICATION</scope>
</reference>
<accession>A0A914XYW9</accession>
<evidence type="ECO:0000313" key="2">
    <source>
        <dbReference type="WBParaSite" id="PSU_v2.g10878.t1"/>
    </source>
</evidence>
<protein>
    <submittedName>
        <fullName evidence="2">Uncharacterized protein</fullName>
    </submittedName>
</protein>
<dbReference type="Proteomes" id="UP000887577">
    <property type="component" value="Unplaced"/>
</dbReference>
<proteinExistence type="predicted"/>
<organism evidence="1 2">
    <name type="scientific">Panagrolaimus superbus</name>
    <dbReference type="NCBI Taxonomy" id="310955"/>
    <lineage>
        <taxon>Eukaryota</taxon>
        <taxon>Metazoa</taxon>
        <taxon>Ecdysozoa</taxon>
        <taxon>Nematoda</taxon>
        <taxon>Chromadorea</taxon>
        <taxon>Rhabditida</taxon>
        <taxon>Tylenchina</taxon>
        <taxon>Panagrolaimomorpha</taxon>
        <taxon>Panagrolaimoidea</taxon>
        <taxon>Panagrolaimidae</taxon>
        <taxon>Panagrolaimus</taxon>
    </lineage>
</organism>
<dbReference type="WBParaSite" id="PSU_v2.g10878.t1">
    <property type="protein sequence ID" value="PSU_v2.g10878.t1"/>
    <property type="gene ID" value="PSU_v2.g10878"/>
</dbReference>
<dbReference type="AlphaFoldDB" id="A0A914XYW9"/>
<name>A0A914XYW9_9BILA</name>
<sequence>MEQLSGTKNDAVGVSKMESAIIETSRGENLKVLYNENDIDYANLEFTETTLMLIVKDWSLAKPYVLIELQDGKRLDQSVE</sequence>
<evidence type="ECO:0000313" key="1">
    <source>
        <dbReference type="Proteomes" id="UP000887577"/>
    </source>
</evidence>